<dbReference type="Pfam" id="PF07757">
    <property type="entry name" value="AdoMet_MTase"/>
    <property type="match status" value="1"/>
</dbReference>
<evidence type="ECO:0000313" key="12">
    <source>
        <dbReference type="Proteomes" id="UP000594454"/>
    </source>
</evidence>
<dbReference type="OMA" id="CFFKLHH"/>
<evidence type="ECO:0000256" key="1">
    <source>
        <dbReference type="ARBA" id="ARBA00002778"/>
    </source>
</evidence>
<dbReference type="GO" id="GO:0005737">
    <property type="term" value="C:cytoplasm"/>
    <property type="evidence" value="ECO:0007669"/>
    <property type="project" value="UniProtKB-SubCell"/>
</dbReference>
<dbReference type="InParanoid" id="A0A7R8UBK0"/>
<dbReference type="FunCoup" id="A0A7R8UBK0">
    <property type="interactions" value="1461"/>
</dbReference>
<evidence type="ECO:0000256" key="4">
    <source>
        <dbReference type="ARBA" id="ARBA00022490"/>
    </source>
</evidence>
<dbReference type="GO" id="GO:0030488">
    <property type="term" value="P:tRNA methylation"/>
    <property type="evidence" value="ECO:0007669"/>
    <property type="project" value="UniProtKB-UniRule"/>
</dbReference>
<evidence type="ECO:0000256" key="3">
    <source>
        <dbReference type="ARBA" id="ARBA00009056"/>
    </source>
</evidence>
<comment type="similarity">
    <text evidence="3 10">Belongs to the TRM44 family.</text>
</comment>
<reference evidence="11 12" key="1">
    <citation type="submission" date="2020-11" db="EMBL/GenBank/DDBJ databases">
        <authorList>
            <person name="Wallbank WR R."/>
            <person name="Pardo Diaz C."/>
            <person name="Kozak K."/>
            <person name="Martin S."/>
            <person name="Jiggins C."/>
            <person name="Moest M."/>
            <person name="Warren A I."/>
            <person name="Generalovic N T."/>
            <person name="Byers J.R.P. K."/>
            <person name="Montejo-Kovacevich G."/>
            <person name="Yen C E."/>
        </authorList>
    </citation>
    <scope>NUCLEOTIDE SEQUENCE [LARGE SCALE GENOMIC DNA]</scope>
</reference>
<accession>A0A7R8UBK0</accession>
<name>A0A7R8UBK0_HERIL</name>
<evidence type="ECO:0000256" key="10">
    <source>
        <dbReference type="RuleBase" id="RU368004"/>
    </source>
</evidence>
<evidence type="ECO:0000313" key="11">
    <source>
        <dbReference type="EMBL" id="CAD7077756.1"/>
    </source>
</evidence>
<protein>
    <recommendedName>
        <fullName evidence="10">tRNA (uracil-O(2)-)-methyltransferase</fullName>
        <ecNumber evidence="10">2.1.1.211</ecNumber>
    </recommendedName>
</protein>
<dbReference type="InterPro" id="IPR029063">
    <property type="entry name" value="SAM-dependent_MTases_sf"/>
</dbReference>
<organism evidence="11 12">
    <name type="scientific">Hermetia illucens</name>
    <name type="common">Black soldier fly</name>
    <dbReference type="NCBI Taxonomy" id="343691"/>
    <lineage>
        <taxon>Eukaryota</taxon>
        <taxon>Metazoa</taxon>
        <taxon>Ecdysozoa</taxon>
        <taxon>Arthropoda</taxon>
        <taxon>Hexapoda</taxon>
        <taxon>Insecta</taxon>
        <taxon>Pterygota</taxon>
        <taxon>Neoptera</taxon>
        <taxon>Endopterygota</taxon>
        <taxon>Diptera</taxon>
        <taxon>Brachycera</taxon>
        <taxon>Stratiomyomorpha</taxon>
        <taxon>Stratiomyidae</taxon>
        <taxon>Hermetiinae</taxon>
        <taxon>Hermetia</taxon>
    </lineage>
</organism>
<comment type="subcellular location">
    <subcellularLocation>
        <location evidence="2 10">Cytoplasm</location>
    </subcellularLocation>
</comment>
<keyword evidence="4 10" id="KW-0963">Cytoplasm</keyword>
<dbReference type="EMBL" id="LR899009">
    <property type="protein sequence ID" value="CAD7077756.1"/>
    <property type="molecule type" value="Genomic_DNA"/>
</dbReference>
<comment type="function">
    <text evidence="1">Probable adenosyl-L-methionine (AdoMet)-dependent tRNA (uracil-O(2)-)-methyltransferase.</text>
</comment>
<keyword evidence="12" id="KW-1185">Reference proteome</keyword>
<keyword evidence="7 10" id="KW-0949">S-adenosyl-L-methionine</keyword>
<evidence type="ECO:0000256" key="9">
    <source>
        <dbReference type="ARBA" id="ARBA00047957"/>
    </source>
</evidence>
<dbReference type="OrthoDB" id="10047021at2759"/>
<keyword evidence="5 10" id="KW-0489">Methyltransferase</keyword>
<dbReference type="GO" id="GO:0141101">
    <property type="term" value="F:tRNA(Ser) (uridine(44)-2'-O-)-methyltransferase activity"/>
    <property type="evidence" value="ECO:0007669"/>
    <property type="project" value="UniProtKB-EC"/>
</dbReference>
<keyword evidence="6 10" id="KW-0808">Transferase</keyword>
<dbReference type="InterPro" id="IPR011671">
    <property type="entry name" value="tRNA_uracil_MeTrfase"/>
</dbReference>
<evidence type="ECO:0000256" key="7">
    <source>
        <dbReference type="ARBA" id="ARBA00022691"/>
    </source>
</evidence>
<sequence>MCESGTNCKISEEEWRLAISILIRNYHAVNKKLSGVKCLSVYAIKESGIDINNFPAQKDVDEFPKVLAACGVDFQTSSEDSLFEVLKGAGSESCRRYVLVSKLFYKQNTRPASRIAQIIDLTHANFHCIPLDAPDNSDSKFRFSVSLQNGELHVDVTEPCNEKEKMLNWIKFVLQPKLLKWARSGNKDGKTKSNKSLGLVDIEDYTNLYAALKEKYGKDLVDRWTETTDPLKFVYEDVAIATYLILLWRKLGDVPNNFIDMGCGNGLLVHILNSEGYHGYGVDIRKRKIWDIYPETTKLKEHTIIPNDYNAYKDVDWIIGNHSDELSPWIPVITAMSSYKTKYFLLPCCAYEFSGKKFQRRCANESVYNDFLNYVQEISAKCQFKTDSDRLKIPSTKRVAIIGSARSYLEEEYQNICQEIDSFVKSEIQKTNCGDLKLREKEEAVRNCTKIDKNIIDNIVMNIFQYILRDDGHNERVEKWRSGRSVTLQELASFLSKDDLKNIKSECGGLKTLIKNKHEIFEVLGDKVKLRYPRRKEEMTKIVKFKRRPCFFYLHHPDGCALTSIECTFVHERINV</sequence>
<dbReference type="AlphaFoldDB" id="A0A7R8UBK0"/>
<dbReference type="PANTHER" id="PTHR21210:SF0">
    <property type="entry name" value="TRNA (URACIL-O(2)-)-METHYLTRANSFERASE-RELATED"/>
    <property type="match status" value="1"/>
</dbReference>
<keyword evidence="8 10" id="KW-0819">tRNA processing</keyword>
<evidence type="ECO:0000256" key="2">
    <source>
        <dbReference type="ARBA" id="ARBA00004496"/>
    </source>
</evidence>
<dbReference type="SUPFAM" id="SSF53335">
    <property type="entry name" value="S-adenosyl-L-methionine-dependent methyltransferases"/>
    <property type="match status" value="1"/>
</dbReference>
<comment type="catalytic activity">
    <reaction evidence="9 10">
        <text>uridine(44) in tRNA(Ser) + S-adenosyl-L-methionine = 2'-O-methyluridine(44) in tRNA(Ser) + S-adenosyl-L-homocysteine + H(+)</text>
        <dbReference type="Rhea" id="RHEA:43100"/>
        <dbReference type="Rhea" id="RHEA-COMP:10339"/>
        <dbReference type="Rhea" id="RHEA-COMP:10340"/>
        <dbReference type="ChEBI" id="CHEBI:15378"/>
        <dbReference type="ChEBI" id="CHEBI:57856"/>
        <dbReference type="ChEBI" id="CHEBI:59789"/>
        <dbReference type="ChEBI" id="CHEBI:65315"/>
        <dbReference type="ChEBI" id="CHEBI:74478"/>
        <dbReference type="EC" id="2.1.1.211"/>
    </reaction>
</comment>
<evidence type="ECO:0000256" key="6">
    <source>
        <dbReference type="ARBA" id="ARBA00022679"/>
    </source>
</evidence>
<gene>
    <name evidence="11" type="ORF">HERILL_LOCUS1073</name>
</gene>
<comment type="function">
    <text evidence="10">Adenosyl-L-methionine (AdoMet)-dependent tRNA (uracil-O(2)-)-methyltransferase.</text>
</comment>
<evidence type="ECO:0000256" key="5">
    <source>
        <dbReference type="ARBA" id="ARBA00022603"/>
    </source>
</evidence>
<evidence type="ECO:0000256" key="8">
    <source>
        <dbReference type="ARBA" id="ARBA00022694"/>
    </source>
</evidence>
<dbReference type="Proteomes" id="UP000594454">
    <property type="component" value="Chromosome 1"/>
</dbReference>
<proteinExistence type="inferred from homology"/>
<dbReference type="EC" id="2.1.1.211" evidence="10"/>
<dbReference type="PANTHER" id="PTHR21210">
    <property type="entry name" value="TRNA (URACIL-O(2)-)-METHYLTRANSFERASE-RELATED"/>
    <property type="match status" value="1"/>
</dbReference>